<accession>A0ABD3UGK6</accession>
<evidence type="ECO:0008006" key="4">
    <source>
        <dbReference type="Google" id="ProtNLM"/>
    </source>
</evidence>
<feature type="region of interest" description="Disordered" evidence="1">
    <location>
        <begin position="49"/>
        <end position="87"/>
    </location>
</feature>
<sequence length="822" mass="93708">MTSIGIQCNIEHANCDSSSTSKSATVQAKNELLYDNDDRSEADGMSLSQTFTENEETSSDRAKETQDTSQEATINRGHLNPIFAPKHNGTENAIRLSVFENDSKNDTRTKKQKPCAFVVPFLRETETNDKDETALKTSSIIDSENIDIVSNPDVQNATVRQPDWYVFDAMHTETEEIKDNAEDIYLAENATEPCIYENSYPLPSIEFTQVSGDKRYLHGAAFTESDCSILKSDEITTTHVVQQVCKLDGNESTHEDKISRDFEDEQSSNIDQNGRSCPIQSQASNNILIEKDSKGQNCLSNRKHFTERRQRKNRNARMKQRISRRQRFRMGMPLYKVCFDAIILKQRCKGHNRKIKIKGKYGLGNKFPTKDDSTVKCKILGKREVKNTKKCKSLINKEGLNITYLPRTGDQLLETSINDLSSKQEISLKVRKMSCRCEETSLQKSGNKRDIQSKNILTKNHKDINENKSAEVKVKCKDDIQPKTSHTKTVIHVIDKLIIQAKKSAHVLYYFVDKFGTQRTINWHTSYSSIIKWTDLDFGSIQFTVAPARELIYRVDFENESLRRQTFCTYDNQDIVERLVRNGFFYSEGENKIVCYICGGRQGRLRAGDIPERAHHSGCQFHSEADPGNHNEVREREKTRSMNDNVRLQGSSNSTQTSPGSNMVSGRVHFNVLQVLIDYFRRQNDPGGGRGGRPITVIPPFPFDEAQEHRRHITVLPPRPDMNGGRRRRRITVLPPRPPSQEFVAPSHGSVIHTHQRTEPISTSSMPIPLPHRCVFCRTRPVSIRFEPCQHALACYLCSLNKVICIVCGESIVQISYMENRQ</sequence>
<dbReference type="EMBL" id="JBJQND010000016">
    <property type="protein sequence ID" value="KAL3848115.1"/>
    <property type="molecule type" value="Genomic_DNA"/>
</dbReference>
<dbReference type="SMART" id="SM00238">
    <property type="entry name" value="BIR"/>
    <property type="match status" value="1"/>
</dbReference>
<dbReference type="InterPro" id="IPR001370">
    <property type="entry name" value="BIR_rpt"/>
</dbReference>
<name>A0ABD3UGK6_SINWO</name>
<dbReference type="Proteomes" id="UP001634394">
    <property type="component" value="Unassembled WGS sequence"/>
</dbReference>
<proteinExistence type="predicted"/>
<evidence type="ECO:0000313" key="3">
    <source>
        <dbReference type="Proteomes" id="UP001634394"/>
    </source>
</evidence>
<dbReference type="AlphaFoldDB" id="A0ABD3UGK6"/>
<reference evidence="2 3" key="1">
    <citation type="submission" date="2024-11" db="EMBL/GenBank/DDBJ databases">
        <title>Chromosome-level genome assembly of the freshwater bivalve Anodonta woodiana.</title>
        <authorList>
            <person name="Chen X."/>
        </authorList>
    </citation>
    <scope>NUCLEOTIDE SEQUENCE [LARGE SCALE GENOMIC DNA]</scope>
    <source>
        <strain evidence="2">MN2024</strain>
        <tissue evidence="2">Gills</tissue>
    </source>
</reference>
<feature type="compositionally biased region" description="Polar residues" evidence="1">
    <location>
        <begin position="642"/>
        <end position="664"/>
    </location>
</feature>
<dbReference type="PROSITE" id="PS50143">
    <property type="entry name" value="BIR_REPEAT_2"/>
    <property type="match status" value="1"/>
</dbReference>
<gene>
    <name evidence="2" type="ORF">ACJMK2_018994</name>
</gene>
<protein>
    <recommendedName>
        <fullName evidence="4">RING-type domain-containing protein</fullName>
    </recommendedName>
</protein>
<feature type="region of interest" description="Disordered" evidence="1">
    <location>
        <begin position="618"/>
        <end position="664"/>
    </location>
</feature>
<dbReference type="SUPFAM" id="SSF57924">
    <property type="entry name" value="Inhibitor of apoptosis (IAP) repeat"/>
    <property type="match status" value="1"/>
</dbReference>
<dbReference type="Pfam" id="PF00653">
    <property type="entry name" value="BIR"/>
    <property type="match status" value="1"/>
</dbReference>
<comment type="caution">
    <text evidence="2">The sequence shown here is derived from an EMBL/GenBank/DDBJ whole genome shotgun (WGS) entry which is preliminary data.</text>
</comment>
<evidence type="ECO:0000256" key="1">
    <source>
        <dbReference type="SAM" id="MobiDB-lite"/>
    </source>
</evidence>
<dbReference type="Gene3D" id="1.10.1170.10">
    <property type="entry name" value="Inhibitor Of Apoptosis Protein (2mihbC-IAP-1), Chain A"/>
    <property type="match status" value="1"/>
</dbReference>
<organism evidence="2 3">
    <name type="scientific">Sinanodonta woodiana</name>
    <name type="common">Chinese pond mussel</name>
    <name type="synonym">Anodonta woodiana</name>
    <dbReference type="NCBI Taxonomy" id="1069815"/>
    <lineage>
        <taxon>Eukaryota</taxon>
        <taxon>Metazoa</taxon>
        <taxon>Spiralia</taxon>
        <taxon>Lophotrochozoa</taxon>
        <taxon>Mollusca</taxon>
        <taxon>Bivalvia</taxon>
        <taxon>Autobranchia</taxon>
        <taxon>Heteroconchia</taxon>
        <taxon>Palaeoheterodonta</taxon>
        <taxon>Unionida</taxon>
        <taxon>Unionoidea</taxon>
        <taxon>Unionidae</taxon>
        <taxon>Unioninae</taxon>
        <taxon>Sinanodonta</taxon>
    </lineage>
</organism>
<feature type="compositionally biased region" description="Basic and acidic residues" evidence="1">
    <location>
        <begin position="623"/>
        <end position="641"/>
    </location>
</feature>
<evidence type="ECO:0000313" key="2">
    <source>
        <dbReference type="EMBL" id="KAL3848115.1"/>
    </source>
</evidence>
<keyword evidence="3" id="KW-1185">Reference proteome</keyword>